<name>A0ACB7S1K5_HYAAI</name>
<evidence type="ECO:0000313" key="2">
    <source>
        <dbReference type="Proteomes" id="UP000821845"/>
    </source>
</evidence>
<evidence type="ECO:0000313" key="1">
    <source>
        <dbReference type="EMBL" id="KAH6928846.1"/>
    </source>
</evidence>
<dbReference type="Proteomes" id="UP000821845">
    <property type="component" value="Chromosome 6"/>
</dbReference>
<keyword evidence="2" id="KW-1185">Reference proteome</keyword>
<proteinExistence type="predicted"/>
<reference evidence="1" key="1">
    <citation type="submission" date="2020-05" db="EMBL/GenBank/DDBJ databases">
        <title>Large-scale comparative analyses of tick genomes elucidate their genetic diversity and vector capacities.</title>
        <authorList>
            <person name="Jia N."/>
            <person name="Wang J."/>
            <person name="Shi W."/>
            <person name="Du L."/>
            <person name="Sun Y."/>
            <person name="Zhan W."/>
            <person name="Jiang J."/>
            <person name="Wang Q."/>
            <person name="Zhang B."/>
            <person name="Ji P."/>
            <person name="Sakyi L.B."/>
            <person name="Cui X."/>
            <person name="Yuan T."/>
            <person name="Jiang B."/>
            <person name="Yang W."/>
            <person name="Lam T.T.-Y."/>
            <person name="Chang Q."/>
            <person name="Ding S."/>
            <person name="Wang X."/>
            <person name="Zhu J."/>
            <person name="Ruan X."/>
            <person name="Zhao L."/>
            <person name="Wei J."/>
            <person name="Que T."/>
            <person name="Du C."/>
            <person name="Cheng J."/>
            <person name="Dai P."/>
            <person name="Han X."/>
            <person name="Huang E."/>
            <person name="Gao Y."/>
            <person name="Liu J."/>
            <person name="Shao H."/>
            <person name="Ye R."/>
            <person name="Li L."/>
            <person name="Wei W."/>
            <person name="Wang X."/>
            <person name="Wang C."/>
            <person name="Yang T."/>
            <person name="Huo Q."/>
            <person name="Li W."/>
            <person name="Guo W."/>
            <person name="Chen H."/>
            <person name="Zhou L."/>
            <person name="Ni X."/>
            <person name="Tian J."/>
            <person name="Zhou Y."/>
            <person name="Sheng Y."/>
            <person name="Liu T."/>
            <person name="Pan Y."/>
            <person name="Xia L."/>
            <person name="Li J."/>
            <person name="Zhao F."/>
            <person name="Cao W."/>
        </authorList>
    </citation>
    <scope>NUCLEOTIDE SEQUENCE</scope>
    <source>
        <strain evidence="1">Hyas-2018</strain>
    </source>
</reference>
<organism evidence="1 2">
    <name type="scientific">Hyalomma asiaticum</name>
    <name type="common">Tick</name>
    <dbReference type="NCBI Taxonomy" id="266040"/>
    <lineage>
        <taxon>Eukaryota</taxon>
        <taxon>Metazoa</taxon>
        <taxon>Ecdysozoa</taxon>
        <taxon>Arthropoda</taxon>
        <taxon>Chelicerata</taxon>
        <taxon>Arachnida</taxon>
        <taxon>Acari</taxon>
        <taxon>Parasitiformes</taxon>
        <taxon>Ixodida</taxon>
        <taxon>Ixodoidea</taxon>
        <taxon>Ixodidae</taxon>
        <taxon>Hyalomminae</taxon>
        <taxon>Hyalomma</taxon>
    </lineage>
</organism>
<gene>
    <name evidence="1" type="ORF">HPB50_020386</name>
</gene>
<sequence>MASVDLHTASTSLFFLLLGRASLCEDEEYSGDDFSMVLLLSKLQRHDRHRVPLYVESVVPTYPDFEFKKIVRPLQKYMWCPGQGVCGVEGPPGGTRFQRLLLVNAASIKQAAQIVLAVLHNKAQRCGDIVADLEVSDSGADVSSAEPAEGANVPAPSADLLRDTIAQGL</sequence>
<accession>A0ACB7S1K5</accession>
<comment type="caution">
    <text evidence="1">The sequence shown here is derived from an EMBL/GenBank/DDBJ whole genome shotgun (WGS) entry which is preliminary data.</text>
</comment>
<protein>
    <submittedName>
        <fullName evidence="1">Uncharacterized protein</fullName>
    </submittedName>
</protein>
<dbReference type="EMBL" id="CM023486">
    <property type="protein sequence ID" value="KAH6928846.1"/>
    <property type="molecule type" value="Genomic_DNA"/>
</dbReference>